<evidence type="ECO:0000313" key="3">
    <source>
        <dbReference type="Proteomes" id="UP001228049"/>
    </source>
</evidence>
<dbReference type="AlphaFoldDB" id="A0AAD9CF42"/>
<protein>
    <submittedName>
        <fullName evidence="2">Aquaporin-11</fullName>
    </submittedName>
</protein>
<dbReference type="EMBL" id="JASDAP010000007">
    <property type="protein sequence ID" value="KAK1899521.1"/>
    <property type="molecule type" value="Genomic_DNA"/>
</dbReference>
<accession>A0AAD9CF42</accession>
<keyword evidence="1" id="KW-0732">Signal</keyword>
<dbReference type="Proteomes" id="UP001228049">
    <property type="component" value="Unassembled WGS sequence"/>
</dbReference>
<feature type="signal peptide" evidence="1">
    <location>
        <begin position="1"/>
        <end position="21"/>
    </location>
</feature>
<keyword evidence="3" id="KW-1185">Reference proteome</keyword>
<organism evidence="2 3">
    <name type="scientific">Dissostichus eleginoides</name>
    <name type="common">Patagonian toothfish</name>
    <name type="synonym">Dissostichus amissus</name>
    <dbReference type="NCBI Taxonomy" id="100907"/>
    <lineage>
        <taxon>Eukaryota</taxon>
        <taxon>Metazoa</taxon>
        <taxon>Chordata</taxon>
        <taxon>Craniata</taxon>
        <taxon>Vertebrata</taxon>
        <taxon>Euteleostomi</taxon>
        <taxon>Actinopterygii</taxon>
        <taxon>Neopterygii</taxon>
        <taxon>Teleostei</taxon>
        <taxon>Neoteleostei</taxon>
        <taxon>Acanthomorphata</taxon>
        <taxon>Eupercaria</taxon>
        <taxon>Perciformes</taxon>
        <taxon>Notothenioidei</taxon>
        <taxon>Nototheniidae</taxon>
        <taxon>Dissostichus</taxon>
    </lineage>
</organism>
<sequence>MSADVAVSLLMLAGIVALGEASRRFLRRALADTGLSEYAVDEKYRARGGCGHHNSSLCRMTGAVFNPALAFSTQFPCSGVLAEPPAG</sequence>
<proteinExistence type="predicted"/>
<feature type="chain" id="PRO_5042278245" evidence="1">
    <location>
        <begin position="22"/>
        <end position="87"/>
    </location>
</feature>
<evidence type="ECO:0000256" key="1">
    <source>
        <dbReference type="SAM" id="SignalP"/>
    </source>
</evidence>
<name>A0AAD9CF42_DISEL</name>
<gene>
    <name evidence="2" type="ORF">KUDE01_000312</name>
</gene>
<evidence type="ECO:0000313" key="2">
    <source>
        <dbReference type="EMBL" id="KAK1899521.1"/>
    </source>
</evidence>
<comment type="caution">
    <text evidence="2">The sequence shown here is derived from an EMBL/GenBank/DDBJ whole genome shotgun (WGS) entry which is preliminary data.</text>
</comment>
<reference evidence="2" key="1">
    <citation type="submission" date="2023-04" db="EMBL/GenBank/DDBJ databases">
        <title>Chromosome-level genome of Chaenocephalus aceratus.</title>
        <authorList>
            <person name="Park H."/>
        </authorList>
    </citation>
    <scope>NUCLEOTIDE SEQUENCE</scope>
    <source>
        <strain evidence="2">DE</strain>
        <tissue evidence="2">Muscle</tissue>
    </source>
</reference>